<evidence type="ECO:0000256" key="3">
    <source>
        <dbReference type="PROSITE-ProRule" id="PRU00339"/>
    </source>
</evidence>
<comment type="similarity">
    <text evidence="2">Belongs to the YPP1 family.</text>
</comment>
<sequence length="723" mass="80842">MTTKSNKGIRLEIDIEKCREESNWKKVIELSDQLKWKHNTQGPLCNFLLGEGKLELFLEECPPLESNISKAKSGLSEAKKCLLIAAGEQGVKAGVALDAHLLLGKLHYAMGMYEEALKHFMEADLQSLTEKSLPSRSLKIVAESYAVKGLCLEKVPPSSTSKYKHVEWEEQMIKSFELAGDLTLLYLQEQDKLQQQNVNTGTGSHSPQPMSPTHHMGLILETALQRAPLLHIHAGRIPAAVARYRNMLSAVESSGTHTLRLTLTRQLAEVILRGYTGTKYTAPNGWLGATGVKKVLNSSPWKPRMYTGHNLFIPKNEYEEIILLLLISEAMAGREAVLSQSPEFKEARVLALTNATAVYDLLTVALVRWGQVHLLHEALERALKFSYEEPHVWMQRALCLESMGLHIQALAVTKEVARMVPTKVMPCLLAARMCYQHLNNAYEGMEWSEMALNREINNPQGLLSRCYLFNGVGAHYAALNTHLKVNKHSLNNTAADLLSKGQQLDPNDHLIEYYLGMNYACRGQIQEAISHVKSALKLCPEHASSLHLMVLLLTSQKQYNEANLLLQSALSEFPDSLDLHYVKAHLELHTQGGEVALLTAKNMLILWKVLYEDQTLVEQNDTKSVFQLYTSEMSDKDSSSLHAHSLAASRVEQALSEVASSLSTFTPKPGPQRAWLLQLQIWLLLAELYLSLKQISSAAACLQEATNIYPLSHHIMYTERSSS</sequence>
<dbReference type="SMART" id="SM00028">
    <property type="entry name" value="TPR"/>
    <property type="match status" value="5"/>
</dbReference>
<dbReference type="GO" id="GO:0072659">
    <property type="term" value="P:protein localization to plasma membrane"/>
    <property type="evidence" value="ECO:0007669"/>
    <property type="project" value="TreeGrafter"/>
</dbReference>
<dbReference type="AlphaFoldDB" id="A0AAW1CUD7"/>
<dbReference type="PANTHER" id="PTHR23083">
    <property type="entry name" value="TETRATRICOPEPTIDE REPEAT PROTEIN, TPR"/>
    <property type="match status" value="1"/>
</dbReference>
<dbReference type="Proteomes" id="UP001461498">
    <property type="component" value="Unassembled WGS sequence"/>
</dbReference>
<feature type="repeat" description="TPR" evidence="3">
    <location>
        <begin position="509"/>
        <end position="542"/>
    </location>
</feature>
<dbReference type="InterPro" id="IPR045819">
    <property type="entry name" value="TTC7_N"/>
</dbReference>
<evidence type="ECO:0000256" key="1">
    <source>
        <dbReference type="ARBA" id="ARBA00002550"/>
    </source>
</evidence>
<feature type="domain" description="Tetratricopeptide repeat protein 7 N-terminal" evidence="4">
    <location>
        <begin position="3"/>
        <end position="379"/>
    </location>
</feature>
<evidence type="ECO:0000259" key="4">
    <source>
        <dbReference type="Pfam" id="PF19440"/>
    </source>
</evidence>
<keyword evidence="6" id="KW-1185">Reference proteome</keyword>
<comment type="function">
    <text evidence="1">Involved in endocytosis.</text>
</comment>
<keyword evidence="3" id="KW-0802">TPR repeat</keyword>
<dbReference type="PANTHER" id="PTHR23083:SF464">
    <property type="entry name" value="TETRATRICOPEPTIDE REPEAT DOMAIN 7, ISOFORM A"/>
    <property type="match status" value="1"/>
</dbReference>
<protein>
    <recommendedName>
        <fullName evidence="4">Tetratricopeptide repeat protein 7 N-terminal domain-containing protein</fullName>
    </recommendedName>
</protein>
<gene>
    <name evidence="5" type="ORF">O3M35_011053</name>
</gene>
<evidence type="ECO:0000313" key="6">
    <source>
        <dbReference type="Proteomes" id="UP001461498"/>
    </source>
</evidence>
<evidence type="ECO:0000256" key="2">
    <source>
        <dbReference type="ARBA" id="ARBA00038251"/>
    </source>
</evidence>
<dbReference type="GO" id="GO:0005886">
    <property type="term" value="C:plasma membrane"/>
    <property type="evidence" value="ECO:0007669"/>
    <property type="project" value="TreeGrafter"/>
</dbReference>
<dbReference type="Gene3D" id="1.25.40.10">
    <property type="entry name" value="Tetratricopeptide repeat domain"/>
    <property type="match status" value="2"/>
</dbReference>
<proteinExistence type="inferred from homology"/>
<dbReference type="GO" id="GO:0046854">
    <property type="term" value="P:phosphatidylinositol phosphate biosynthetic process"/>
    <property type="evidence" value="ECO:0007669"/>
    <property type="project" value="TreeGrafter"/>
</dbReference>
<dbReference type="InterPro" id="IPR051722">
    <property type="entry name" value="Endocytosis_PI4K-reg_protein"/>
</dbReference>
<evidence type="ECO:0000313" key="5">
    <source>
        <dbReference type="EMBL" id="KAK9502249.1"/>
    </source>
</evidence>
<dbReference type="EMBL" id="JAPXFL010000008">
    <property type="protein sequence ID" value="KAK9502249.1"/>
    <property type="molecule type" value="Genomic_DNA"/>
</dbReference>
<reference evidence="5 6" key="1">
    <citation type="submission" date="2022-12" db="EMBL/GenBank/DDBJ databases">
        <title>Chromosome-level genome assembly of true bugs.</title>
        <authorList>
            <person name="Ma L."/>
            <person name="Li H."/>
        </authorList>
    </citation>
    <scope>NUCLEOTIDE SEQUENCE [LARGE SCALE GENOMIC DNA]</scope>
    <source>
        <strain evidence="5">Lab_2022b</strain>
    </source>
</reference>
<dbReference type="SUPFAM" id="SSF48452">
    <property type="entry name" value="TPR-like"/>
    <property type="match status" value="2"/>
</dbReference>
<dbReference type="PROSITE" id="PS50005">
    <property type="entry name" value="TPR"/>
    <property type="match status" value="1"/>
</dbReference>
<dbReference type="InterPro" id="IPR011990">
    <property type="entry name" value="TPR-like_helical_dom_sf"/>
</dbReference>
<name>A0AAW1CUD7_9HEMI</name>
<accession>A0AAW1CUD7</accession>
<dbReference type="Pfam" id="PF13181">
    <property type="entry name" value="TPR_8"/>
    <property type="match status" value="1"/>
</dbReference>
<dbReference type="Pfam" id="PF19440">
    <property type="entry name" value="TTC7_N"/>
    <property type="match status" value="1"/>
</dbReference>
<organism evidence="5 6">
    <name type="scientific">Rhynocoris fuscipes</name>
    <dbReference type="NCBI Taxonomy" id="488301"/>
    <lineage>
        <taxon>Eukaryota</taxon>
        <taxon>Metazoa</taxon>
        <taxon>Ecdysozoa</taxon>
        <taxon>Arthropoda</taxon>
        <taxon>Hexapoda</taxon>
        <taxon>Insecta</taxon>
        <taxon>Pterygota</taxon>
        <taxon>Neoptera</taxon>
        <taxon>Paraneoptera</taxon>
        <taxon>Hemiptera</taxon>
        <taxon>Heteroptera</taxon>
        <taxon>Panheteroptera</taxon>
        <taxon>Cimicomorpha</taxon>
        <taxon>Reduviidae</taxon>
        <taxon>Harpactorinae</taxon>
        <taxon>Harpactorini</taxon>
        <taxon>Rhynocoris</taxon>
    </lineage>
</organism>
<comment type="caution">
    <text evidence="5">The sequence shown here is derived from an EMBL/GenBank/DDBJ whole genome shotgun (WGS) entry which is preliminary data.</text>
</comment>
<dbReference type="InterPro" id="IPR019734">
    <property type="entry name" value="TPR_rpt"/>
</dbReference>